<dbReference type="PROSITE" id="PS51886">
    <property type="entry name" value="TLDC"/>
    <property type="match status" value="1"/>
</dbReference>
<accession>A0A2Z6QQ80</accession>
<dbReference type="AlphaFoldDB" id="A0A2Z6QQ80"/>
<sequence>MSFEYAQEVSEDYEKLFKTERGYDVIIFAGENEDLKEIHAHSLILCSRSQYFCAAFYNDWVEKKDGKFILKKPNISSELFKIILRFIYCGKIDLTDMKGPETLKLLMAVDELNIQNLILCIQKHLIDNQSDFLQQNLIEIFQTVYQNEQFIYLLNYCLEKVVMIINSDKFINLEDSLLEFLLKQDDLDLDEIEMWNGLIKWGLAQEQELDQDVTKWDQENFKIFERTLHKFIPLIRFYEISSADYLNKVKPYEEILSKELREEILKFHLVPGCKPTINFLPRRSVDSILINQKHVALFASWIDGNDEDTSYTKVPYKFILLYRASRDGNTNAAFHRKCDNKRATITIVKIKGSERIVGGYNPLEWDKSGNNKSTKDSFIFLFSDRTDLKTAKVGYSNGGAYSIVCNSYCGPLFGYNDLFVNSGIWYSNPVMKSGQYSYPSLVGMPLGRFGVDDYEVFQVIKKPLNQNSI</sequence>
<dbReference type="PANTHER" id="PTHR24410:SF23">
    <property type="entry name" value="BTB DOMAIN-CONTAINING PROTEIN-RELATED"/>
    <property type="match status" value="1"/>
</dbReference>
<dbReference type="InterPro" id="IPR011333">
    <property type="entry name" value="SKP1/BTB/POZ_sf"/>
</dbReference>
<dbReference type="SUPFAM" id="SSF54695">
    <property type="entry name" value="POZ domain"/>
    <property type="match status" value="1"/>
</dbReference>
<protein>
    <recommendedName>
        <fullName evidence="5">BTB domain-containing protein</fullName>
    </recommendedName>
</protein>
<gene>
    <name evidence="3" type="ORF">RclHR1_01450007</name>
</gene>
<dbReference type="Proteomes" id="UP000247702">
    <property type="component" value="Unassembled WGS sequence"/>
</dbReference>
<dbReference type="EMBL" id="BEXD01000502">
    <property type="protein sequence ID" value="GBB87979.1"/>
    <property type="molecule type" value="Genomic_DNA"/>
</dbReference>
<organism evidence="3 4">
    <name type="scientific">Rhizophagus clarus</name>
    <dbReference type="NCBI Taxonomy" id="94130"/>
    <lineage>
        <taxon>Eukaryota</taxon>
        <taxon>Fungi</taxon>
        <taxon>Fungi incertae sedis</taxon>
        <taxon>Mucoromycota</taxon>
        <taxon>Glomeromycotina</taxon>
        <taxon>Glomeromycetes</taxon>
        <taxon>Glomerales</taxon>
        <taxon>Glomeraceae</taxon>
        <taxon>Rhizophagus</taxon>
    </lineage>
</organism>
<comment type="caution">
    <text evidence="3">The sequence shown here is derived from an EMBL/GenBank/DDBJ whole genome shotgun (WGS) entry which is preliminary data.</text>
</comment>
<dbReference type="PANTHER" id="PTHR24410">
    <property type="entry name" value="HL07962P-RELATED"/>
    <property type="match status" value="1"/>
</dbReference>
<dbReference type="Pfam" id="PF07534">
    <property type="entry name" value="TLD"/>
    <property type="match status" value="1"/>
</dbReference>
<evidence type="ECO:0000259" key="1">
    <source>
        <dbReference type="PROSITE" id="PS50097"/>
    </source>
</evidence>
<dbReference type="Gene3D" id="1.25.40.420">
    <property type="match status" value="1"/>
</dbReference>
<reference evidence="3 4" key="1">
    <citation type="submission" date="2017-11" db="EMBL/GenBank/DDBJ databases">
        <title>The genome of Rhizophagus clarus HR1 reveals common genetic basis of auxotrophy among arbuscular mycorrhizal fungi.</title>
        <authorList>
            <person name="Kobayashi Y."/>
        </authorList>
    </citation>
    <scope>NUCLEOTIDE SEQUENCE [LARGE SCALE GENOMIC DNA]</scope>
    <source>
        <strain evidence="3 4">HR1</strain>
    </source>
</reference>
<dbReference type="Pfam" id="PF00651">
    <property type="entry name" value="BTB"/>
    <property type="match status" value="1"/>
</dbReference>
<evidence type="ECO:0008006" key="5">
    <source>
        <dbReference type="Google" id="ProtNLM"/>
    </source>
</evidence>
<evidence type="ECO:0000259" key="2">
    <source>
        <dbReference type="PROSITE" id="PS51886"/>
    </source>
</evidence>
<evidence type="ECO:0000313" key="3">
    <source>
        <dbReference type="EMBL" id="GBB87979.1"/>
    </source>
</evidence>
<feature type="domain" description="TLDc" evidence="2">
    <location>
        <begin position="288"/>
        <end position="460"/>
    </location>
</feature>
<evidence type="ECO:0000313" key="4">
    <source>
        <dbReference type="Proteomes" id="UP000247702"/>
    </source>
</evidence>
<dbReference type="CDD" id="cd18186">
    <property type="entry name" value="BTB_POZ_ZBTB_KLHL-like"/>
    <property type="match status" value="1"/>
</dbReference>
<name>A0A2Z6QQ80_9GLOM</name>
<dbReference type="SMART" id="SM00225">
    <property type="entry name" value="BTB"/>
    <property type="match status" value="1"/>
</dbReference>
<dbReference type="PROSITE" id="PS50097">
    <property type="entry name" value="BTB"/>
    <property type="match status" value="1"/>
</dbReference>
<dbReference type="Gene3D" id="3.30.710.10">
    <property type="entry name" value="Potassium Channel Kv1.1, Chain A"/>
    <property type="match status" value="1"/>
</dbReference>
<dbReference type="InterPro" id="IPR000210">
    <property type="entry name" value="BTB/POZ_dom"/>
</dbReference>
<proteinExistence type="predicted"/>
<keyword evidence="4" id="KW-1185">Reference proteome</keyword>
<dbReference type="InterPro" id="IPR006571">
    <property type="entry name" value="TLDc_dom"/>
</dbReference>
<feature type="domain" description="BTB" evidence="1">
    <location>
        <begin position="23"/>
        <end position="96"/>
    </location>
</feature>
<dbReference type="InterPro" id="IPR051481">
    <property type="entry name" value="BTB-POZ/Galectin-3-binding"/>
</dbReference>